<evidence type="ECO:0008006" key="5">
    <source>
        <dbReference type="Google" id="ProtNLM"/>
    </source>
</evidence>
<dbReference type="EnsemblFungi" id="MAPG_10577T0">
    <property type="protein sequence ID" value="MAPG_10577T0"/>
    <property type="gene ID" value="MAPG_10577"/>
</dbReference>
<dbReference type="AlphaFoldDB" id="A0A0C4ECY8"/>
<feature type="compositionally biased region" description="Basic and acidic residues" evidence="1">
    <location>
        <begin position="369"/>
        <end position="383"/>
    </location>
</feature>
<accession>A0A0C4ECY8</accession>
<dbReference type="EMBL" id="ADBL01002362">
    <property type="status" value="NOT_ANNOTATED_CDS"/>
    <property type="molecule type" value="Genomic_DNA"/>
</dbReference>
<reference evidence="3" key="4">
    <citation type="journal article" date="2015" name="G3 (Bethesda)">
        <title>Genome sequences of three phytopathogenic species of the Magnaporthaceae family of fungi.</title>
        <authorList>
            <person name="Okagaki L.H."/>
            <person name="Nunes C.C."/>
            <person name="Sailsbery J."/>
            <person name="Clay B."/>
            <person name="Brown D."/>
            <person name="John T."/>
            <person name="Oh Y."/>
            <person name="Young N."/>
            <person name="Fitzgerald M."/>
            <person name="Haas B.J."/>
            <person name="Zeng Q."/>
            <person name="Young S."/>
            <person name="Adiconis X."/>
            <person name="Fan L."/>
            <person name="Levin J.Z."/>
            <person name="Mitchell T.K."/>
            <person name="Okubara P.A."/>
            <person name="Farman M.L."/>
            <person name="Kohn L.M."/>
            <person name="Birren B."/>
            <person name="Ma L.-J."/>
            <person name="Dean R.A."/>
        </authorList>
    </citation>
    <scope>NUCLEOTIDE SEQUENCE</scope>
    <source>
        <strain evidence="3">ATCC 64411 / 73-15</strain>
    </source>
</reference>
<evidence type="ECO:0000256" key="1">
    <source>
        <dbReference type="SAM" id="MobiDB-lite"/>
    </source>
</evidence>
<evidence type="ECO:0000313" key="3">
    <source>
        <dbReference type="EnsemblFungi" id="MAPG_10577T0"/>
    </source>
</evidence>
<feature type="compositionally biased region" description="Basic and acidic residues" evidence="1">
    <location>
        <begin position="390"/>
        <end position="409"/>
    </location>
</feature>
<sequence>MLAMSETASPRSRARSRTPFSSSRLDDTGRDPPVLDRELLAAAGRVDAVAYVLLAGVPPRVGDADADDLVPVSRYREAAFPLQSIENGVGQASHRELETLARQLLHRLVRLAGWLHQAGIVHNDICLATTLEASDDMSRSKDDCRRISETVREYLGALAAKLPRQWLGNRVLDSLRERSAAAAAAESDDDPGQPIRVTMPINFQVPYNAHYGLFNVGYLRMIAPASFDARQLRPYLSQCLEIRGHPAAQGVYLPLARLDELLELMRLRGTWWPRPNPPTCSPVDRATNMVHVSDDRVIPFSTFLSEFSPKGTYLNTQVAHSPEWLVHFDEAPPSAAGSCAGSVSLATSGTTPCFRFSLGKRPAAQQPPKGDEAKSTKGEKEEDKEGEVDPLLRTRAWLETETPAKKRRV</sequence>
<reference evidence="4" key="1">
    <citation type="submission" date="2010-05" db="EMBL/GenBank/DDBJ databases">
        <title>The genome sequence of Magnaporthe poae strain ATCC 64411.</title>
        <authorList>
            <person name="Ma L.-J."/>
            <person name="Dead R."/>
            <person name="Young S."/>
            <person name="Zeng Q."/>
            <person name="Koehrsen M."/>
            <person name="Alvarado L."/>
            <person name="Berlin A."/>
            <person name="Chapman S.B."/>
            <person name="Chen Z."/>
            <person name="Freedman E."/>
            <person name="Gellesch M."/>
            <person name="Goldberg J."/>
            <person name="Griggs A."/>
            <person name="Gujja S."/>
            <person name="Heilman E.R."/>
            <person name="Heiman D."/>
            <person name="Hepburn T."/>
            <person name="Howarth C."/>
            <person name="Jen D."/>
            <person name="Larson L."/>
            <person name="Mehta T."/>
            <person name="Neiman D."/>
            <person name="Pearson M."/>
            <person name="Roberts A."/>
            <person name="Saif S."/>
            <person name="Shea T."/>
            <person name="Shenoy N."/>
            <person name="Sisk P."/>
            <person name="Stolte C."/>
            <person name="Sykes S."/>
            <person name="Walk T."/>
            <person name="White J."/>
            <person name="Yandava C."/>
            <person name="Haas B."/>
            <person name="Nusbaum C."/>
            <person name="Birren B."/>
        </authorList>
    </citation>
    <scope>NUCLEOTIDE SEQUENCE [LARGE SCALE GENOMIC DNA]</scope>
    <source>
        <strain evidence="4">ATCC 64411 / 73-15</strain>
    </source>
</reference>
<dbReference type="VEuPathDB" id="FungiDB:MAPG_10577"/>
<feature type="region of interest" description="Disordered" evidence="1">
    <location>
        <begin position="358"/>
        <end position="409"/>
    </location>
</feature>
<feature type="compositionally biased region" description="Low complexity" evidence="1">
    <location>
        <begin position="1"/>
        <end position="23"/>
    </location>
</feature>
<reference evidence="2" key="2">
    <citation type="submission" date="2010-05" db="EMBL/GenBank/DDBJ databases">
        <title>The Genome Sequence of Magnaporthe poae strain ATCC 64411.</title>
        <authorList>
            <consortium name="The Broad Institute Genome Sequencing Platform"/>
            <consortium name="Broad Institute Genome Sequencing Center for Infectious Disease"/>
            <person name="Ma L.-J."/>
            <person name="Dead R."/>
            <person name="Young S."/>
            <person name="Zeng Q."/>
            <person name="Koehrsen M."/>
            <person name="Alvarado L."/>
            <person name="Berlin A."/>
            <person name="Chapman S.B."/>
            <person name="Chen Z."/>
            <person name="Freedman E."/>
            <person name="Gellesch M."/>
            <person name="Goldberg J."/>
            <person name="Griggs A."/>
            <person name="Gujja S."/>
            <person name="Heilman E.R."/>
            <person name="Heiman D."/>
            <person name="Hepburn T."/>
            <person name="Howarth C."/>
            <person name="Jen D."/>
            <person name="Larson L."/>
            <person name="Mehta T."/>
            <person name="Neiman D."/>
            <person name="Pearson M."/>
            <person name="Roberts A."/>
            <person name="Saif S."/>
            <person name="Shea T."/>
            <person name="Shenoy N."/>
            <person name="Sisk P."/>
            <person name="Stolte C."/>
            <person name="Sykes S."/>
            <person name="Walk T."/>
            <person name="White J."/>
            <person name="Yandava C."/>
            <person name="Haas B."/>
            <person name="Nusbaum C."/>
            <person name="Birren B."/>
        </authorList>
    </citation>
    <scope>NUCLEOTIDE SEQUENCE</scope>
    <source>
        <strain evidence="2">ATCC 64411</strain>
    </source>
</reference>
<organism evidence="3 4">
    <name type="scientific">Magnaporthiopsis poae (strain ATCC 64411 / 73-15)</name>
    <name type="common">Kentucky bluegrass fungus</name>
    <name type="synonym">Magnaporthe poae</name>
    <dbReference type="NCBI Taxonomy" id="644358"/>
    <lineage>
        <taxon>Eukaryota</taxon>
        <taxon>Fungi</taxon>
        <taxon>Dikarya</taxon>
        <taxon>Ascomycota</taxon>
        <taxon>Pezizomycotina</taxon>
        <taxon>Sordariomycetes</taxon>
        <taxon>Sordariomycetidae</taxon>
        <taxon>Magnaporthales</taxon>
        <taxon>Magnaporthaceae</taxon>
        <taxon>Magnaporthiopsis</taxon>
    </lineage>
</organism>
<dbReference type="Proteomes" id="UP000011715">
    <property type="component" value="Unassembled WGS sequence"/>
</dbReference>
<dbReference type="eggNOG" id="ENOG502TGBN">
    <property type="taxonomic scope" value="Eukaryota"/>
</dbReference>
<gene>
    <name evidence="2" type="ORF">MAPG_10577</name>
</gene>
<keyword evidence="4" id="KW-1185">Reference proteome</keyword>
<evidence type="ECO:0000313" key="2">
    <source>
        <dbReference type="EMBL" id="KLU90725.1"/>
    </source>
</evidence>
<protein>
    <recommendedName>
        <fullName evidence="5">Protein kinase domain-containing protein</fullName>
    </recommendedName>
</protein>
<dbReference type="OMA" id="IVHNDIC"/>
<dbReference type="OrthoDB" id="5249758at2759"/>
<proteinExistence type="predicted"/>
<feature type="compositionally biased region" description="Basic and acidic residues" evidence="1">
    <location>
        <begin position="24"/>
        <end position="33"/>
    </location>
</feature>
<reference evidence="3" key="5">
    <citation type="submission" date="2015-06" db="UniProtKB">
        <authorList>
            <consortium name="EnsemblFungi"/>
        </authorList>
    </citation>
    <scope>IDENTIFICATION</scope>
    <source>
        <strain evidence="3">ATCC 64411</strain>
    </source>
</reference>
<evidence type="ECO:0000313" key="4">
    <source>
        <dbReference type="Proteomes" id="UP000011715"/>
    </source>
</evidence>
<name>A0A0C4ECY8_MAGP6</name>
<dbReference type="EMBL" id="GL876975">
    <property type="protein sequence ID" value="KLU90725.1"/>
    <property type="molecule type" value="Genomic_DNA"/>
</dbReference>
<reference evidence="2" key="3">
    <citation type="submission" date="2011-03" db="EMBL/GenBank/DDBJ databases">
        <title>Annotation of Magnaporthe poae ATCC 64411.</title>
        <authorList>
            <person name="Ma L.-J."/>
            <person name="Dead R."/>
            <person name="Young S.K."/>
            <person name="Zeng Q."/>
            <person name="Gargeya S."/>
            <person name="Fitzgerald M."/>
            <person name="Haas B."/>
            <person name="Abouelleil A."/>
            <person name="Alvarado L."/>
            <person name="Arachchi H.M."/>
            <person name="Berlin A."/>
            <person name="Brown A."/>
            <person name="Chapman S.B."/>
            <person name="Chen Z."/>
            <person name="Dunbar C."/>
            <person name="Freedman E."/>
            <person name="Gearin G."/>
            <person name="Gellesch M."/>
            <person name="Goldberg J."/>
            <person name="Griggs A."/>
            <person name="Gujja S."/>
            <person name="Heiman D."/>
            <person name="Howarth C."/>
            <person name="Larson L."/>
            <person name="Lui A."/>
            <person name="MacDonald P.J.P."/>
            <person name="Mehta T."/>
            <person name="Montmayeur A."/>
            <person name="Murphy C."/>
            <person name="Neiman D."/>
            <person name="Pearson M."/>
            <person name="Priest M."/>
            <person name="Roberts A."/>
            <person name="Saif S."/>
            <person name="Shea T."/>
            <person name="Shenoy N."/>
            <person name="Sisk P."/>
            <person name="Stolte C."/>
            <person name="Sykes S."/>
            <person name="Yandava C."/>
            <person name="Wortman J."/>
            <person name="Nusbaum C."/>
            <person name="Birren B."/>
        </authorList>
    </citation>
    <scope>NUCLEOTIDE SEQUENCE</scope>
    <source>
        <strain evidence="2">ATCC 64411</strain>
    </source>
</reference>
<feature type="region of interest" description="Disordered" evidence="1">
    <location>
        <begin position="1"/>
        <end position="33"/>
    </location>
</feature>